<evidence type="ECO:0000256" key="4">
    <source>
        <dbReference type="ARBA" id="ARBA00022824"/>
    </source>
</evidence>
<proteinExistence type="inferred from homology"/>
<feature type="transmembrane region" description="Helical" evidence="7">
    <location>
        <begin position="255"/>
        <end position="278"/>
    </location>
</feature>
<evidence type="ECO:0000256" key="6">
    <source>
        <dbReference type="ARBA" id="ARBA00023136"/>
    </source>
</evidence>
<protein>
    <submittedName>
        <fullName evidence="10">Rhomboid domain-containing protein</fullName>
    </submittedName>
</protein>
<dbReference type="InterPro" id="IPR022764">
    <property type="entry name" value="Peptidase_S54_rhomboid_dom"/>
</dbReference>
<feature type="transmembrane region" description="Helical" evidence="7">
    <location>
        <begin position="24"/>
        <end position="45"/>
    </location>
</feature>
<evidence type="ECO:0000256" key="3">
    <source>
        <dbReference type="ARBA" id="ARBA00022692"/>
    </source>
</evidence>
<evidence type="ECO:0000313" key="10">
    <source>
        <dbReference type="WBParaSite" id="SMUV_0000634001-mRNA-1"/>
    </source>
</evidence>
<comment type="similarity">
    <text evidence="2">Belongs to the peptidase S54 family.</text>
</comment>
<comment type="subcellular location">
    <subcellularLocation>
        <location evidence="1">Endoplasmic reticulum membrane</location>
        <topology evidence="1">Multi-pass membrane protein</topology>
    </subcellularLocation>
</comment>
<keyword evidence="5 7" id="KW-1133">Transmembrane helix</keyword>
<sequence>YFFTILLKVTYCLLSYSRHFRPFFTYYVTSVQILVCIATLFFHGFEPIGFNRQERTASVLHTSVVLRQVSIYELENMWIGPKFSDLVRLGAKYSPCMRRDPQIYQQIDRERQLESETGCCIYNDGVGCFQASKNECPFCFALVFEFGVFGFSYCQEPLSTLPFVWSENISHWPICNRLSPNIPEDEKHLHCDITGRPCCILLHGQCRITTREYCDFVHGFYHPNATLCSQVSCLSEVCGMLPFLHKDHPDQFYRLFLSLFLHAGILHCVLTVLIHWYYMRDLEKLIGCGRLALLYMGSGIGGNLAKWCYQHFYLTMFTMIVFVAGVLPWIDNWAHIFGFIFGLLISLGNFFRTFPYFNFFGHSRKRRVVTVIGCWVSIIFLYLLFFLKFYKWPAVSWKWTEYINCIPFTDHMCDNQGVELKTWLNI</sequence>
<dbReference type="Proteomes" id="UP000046393">
    <property type="component" value="Unplaced"/>
</dbReference>
<feature type="transmembrane region" description="Helical" evidence="7">
    <location>
        <begin position="284"/>
        <end position="305"/>
    </location>
</feature>
<evidence type="ECO:0000256" key="2">
    <source>
        <dbReference type="ARBA" id="ARBA00009045"/>
    </source>
</evidence>
<dbReference type="Gene3D" id="1.20.1540.10">
    <property type="entry name" value="Rhomboid-like"/>
    <property type="match status" value="1"/>
</dbReference>
<dbReference type="SUPFAM" id="SSF144091">
    <property type="entry name" value="Rhomboid-like"/>
    <property type="match status" value="1"/>
</dbReference>
<dbReference type="GO" id="GO:0050708">
    <property type="term" value="P:regulation of protein secretion"/>
    <property type="evidence" value="ECO:0007669"/>
    <property type="project" value="TreeGrafter"/>
</dbReference>
<dbReference type="GO" id="GO:0042058">
    <property type="term" value="P:regulation of epidermal growth factor receptor signaling pathway"/>
    <property type="evidence" value="ECO:0007669"/>
    <property type="project" value="TreeGrafter"/>
</dbReference>
<keyword evidence="9" id="KW-1185">Reference proteome</keyword>
<dbReference type="InterPro" id="IPR035952">
    <property type="entry name" value="Rhomboid-like_sf"/>
</dbReference>
<evidence type="ECO:0000256" key="5">
    <source>
        <dbReference type="ARBA" id="ARBA00022989"/>
    </source>
</evidence>
<keyword evidence="6 7" id="KW-0472">Membrane</keyword>
<keyword evidence="4" id="KW-0256">Endoplasmic reticulum</keyword>
<feature type="transmembrane region" description="Helical" evidence="7">
    <location>
        <begin position="336"/>
        <end position="357"/>
    </location>
</feature>
<dbReference type="PANTHER" id="PTHR45965">
    <property type="entry name" value="INACTIVE RHOMBOID PROTEIN"/>
    <property type="match status" value="1"/>
</dbReference>
<evidence type="ECO:0000256" key="7">
    <source>
        <dbReference type="SAM" id="Phobius"/>
    </source>
</evidence>
<dbReference type="GO" id="GO:0004252">
    <property type="term" value="F:serine-type endopeptidase activity"/>
    <property type="evidence" value="ECO:0007669"/>
    <property type="project" value="InterPro"/>
</dbReference>
<evidence type="ECO:0000259" key="8">
    <source>
        <dbReference type="Pfam" id="PF01694"/>
    </source>
</evidence>
<dbReference type="InterPro" id="IPR051512">
    <property type="entry name" value="Inactive_Rhomboid"/>
</dbReference>
<dbReference type="AlphaFoldDB" id="A0A0N5ANY5"/>
<dbReference type="WBParaSite" id="SMUV_0000634001-mRNA-1">
    <property type="protein sequence ID" value="SMUV_0000634001-mRNA-1"/>
    <property type="gene ID" value="SMUV_0000634001"/>
</dbReference>
<organism evidence="9 10">
    <name type="scientific">Syphacia muris</name>
    <dbReference type="NCBI Taxonomy" id="451379"/>
    <lineage>
        <taxon>Eukaryota</taxon>
        <taxon>Metazoa</taxon>
        <taxon>Ecdysozoa</taxon>
        <taxon>Nematoda</taxon>
        <taxon>Chromadorea</taxon>
        <taxon>Rhabditida</taxon>
        <taxon>Spirurina</taxon>
        <taxon>Oxyuridomorpha</taxon>
        <taxon>Oxyuroidea</taxon>
        <taxon>Oxyuridae</taxon>
        <taxon>Syphacia</taxon>
    </lineage>
</organism>
<reference evidence="10" key="1">
    <citation type="submission" date="2017-02" db="UniProtKB">
        <authorList>
            <consortium name="WormBaseParasite"/>
        </authorList>
    </citation>
    <scope>IDENTIFICATION</scope>
</reference>
<feature type="transmembrane region" description="Helical" evidence="7">
    <location>
        <begin position="369"/>
        <end position="390"/>
    </location>
</feature>
<accession>A0A0N5ANY5</accession>
<dbReference type="GO" id="GO:0005789">
    <property type="term" value="C:endoplasmic reticulum membrane"/>
    <property type="evidence" value="ECO:0007669"/>
    <property type="project" value="UniProtKB-SubCell"/>
</dbReference>
<dbReference type="PANTHER" id="PTHR45965:SF3">
    <property type="entry name" value="INACTIVE RHOMBOID PROTEIN 1"/>
    <property type="match status" value="1"/>
</dbReference>
<evidence type="ECO:0000256" key="1">
    <source>
        <dbReference type="ARBA" id="ARBA00004477"/>
    </source>
</evidence>
<dbReference type="STRING" id="451379.A0A0N5ANY5"/>
<evidence type="ECO:0000313" key="9">
    <source>
        <dbReference type="Proteomes" id="UP000046393"/>
    </source>
</evidence>
<feature type="domain" description="Peptidase S54 rhomboid" evidence="8">
    <location>
        <begin position="250"/>
        <end position="309"/>
    </location>
</feature>
<keyword evidence="3 7" id="KW-0812">Transmembrane</keyword>
<feature type="transmembrane region" description="Helical" evidence="7">
    <location>
        <begin position="312"/>
        <end position="330"/>
    </location>
</feature>
<dbReference type="Pfam" id="PF01694">
    <property type="entry name" value="Rhomboid"/>
    <property type="match status" value="1"/>
</dbReference>
<name>A0A0N5ANY5_9BILA</name>